<gene>
    <name evidence="10" type="ORF">LDD865_0949</name>
</gene>
<dbReference type="PANTHER" id="PTHR30177:SF4">
    <property type="entry name" value="OSMOPROTECTANT IMPORT PERMEASE PROTEIN OSMW"/>
    <property type="match status" value="1"/>
</dbReference>
<keyword evidence="4 8" id="KW-1133">Transmembrane helix</keyword>
<evidence type="ECO:0000256" key="8">
    <source>
        <dbReference type="RuleBase" id="RU363032"/>
    </source>
</evidence>
<evidence type="ECO:0000256" key="6">
    <source>
        <dbReference type="ARBA" id="ARBA00035642"/>
    </source>
</evidence>
<evidence type="ECO:0000256" key="2">
    <source>
        <dbReference type="ARBA" id="ARBA00022448"/>
    </source>
</evidence>
<dbReference type="Gene3D" id="3.40.190.120">
    <property type="entry name" value="Osmoprotection protein (prox), domain 2"/>
    <property type="match status" value="1"/>
</dbReference>
<dbReference type="RefSeq" id="WP_260368786.1">
    <property type="nucleotide sequence ID" value="NZ_OV915080.1"/>
</dbReference>
<evidence type="ECO:0000313" key="11">
    <source>
        <dbReference type="Proteomes" id="UP001295440"/>
    </source>
</evidence>
<feature type="transmembrane region" description="Helical" evidence="8">
    <location>
        <begin position="59"/>
        <end position="80"/>
    </location>
</feature>
<dbReference type="GO" id="GO:0043190">
    <property type="term" value="C:ATP-binding cassette (ABC) transporter complex"/>
    <property type="evidence" value="ECO:0007669"/>
    <property type="project" value="InterPro"/>
</dbReference>
<evidence type="ECO:0000256" key="4">
    <source>
        <dbReference type="ARBA" id="ARBA00022989"/>
    </source>
</evidence>
<evidence type="ECO:0000259" key="9">
    <source>
        <dbReference type="PROSITE" id="PS50928"/>
    </source>
</evidence>
<evidence type="ECO:0000256" key="1">
    <source>
        <dbReference type="ARBA" id="ARBA00004141"/>
    </source>
</evidence>
<keyword evidence="3 8" id="KW-0812">Transmembrane</keyword>
<comment type="subcellular location">
    <subcellularLocation>
        <location evidence="8">Cell membrane</location>
        <topology evidence="8">Multi-pass membrane protein</topology>
    </subcellularLocation>
    <subcellularLocation>
        <location evidence="1">Membrane</location>
        <topology evidence="1">Multi-pass membrane protein</topology>
    </subcellularLocation>
</comment>
<keyword evidence="2 8" id="KW-0813">Transport</keyword>
<dbReference type="InterPro" id="IPR035906">
    <property type="entry name" value="MetI-like_sf"/>
</dbReference>
<organism evidence="10 11">
    <name type="scientific">Lactobacillus delbrueckii subsp. delbrueckii</name>
    <dbReference type="NCBI Taxonomy" id="83684"/>
    <lineage>
        <taxon>Bacteria</taxon>
        <taxon>Bacillati</taxon>
        <taxon>Bacillota</taxon>
        <taxon>Bacilli</taxon>
        <taxon>Lactobacillales</taxon>
        <taxon>Lactobacillaceae</taxon>
        <taxon>Lactobacillus</taxon>
    </lineage>
</organism>
<dbReference type="InterPro" id="IPR051204">
    <property type="entry name" value="ABC_transp_perm/SBD"/>
</dbReference>
<dbReference type="CDD" id="cd06261">
    <property type="entry name" value="TM_PBP2"/>
    <property type="match status" value="1"/>
</dbReference>
<dbReference type="AlphaFoldDB" id="A0AAU9R1S2"/>
<evidence type="ECO:0000256" key="5">
    <source>
        <dbReference type="ARBA" id="ARBA00023136"/>
    </source>
</evidence>
<dbReference type="EMBL" id="OV915080">
    <property type="protein sequence ID" value="CAH1706108.1"/>
    <property type="molecule type" value="Genomic_DNA"/>
</dbReference>
<comment type="similarity">
    <text evidence="7">In the N-terminal section; belongs to the binding-protein-dependent transport system permease family.</text>
</comment>
<evidence type="ECO:0000256" key="3">
    <source>
        <dbReference type="ARBA" id="ARBA00022692"/>
    </source>
</evidence>
<protein>
    <submittedName>
        <fullName evidence="10">L-proline glycine betaine binding ABC transporter protein ProX (TC 3.A.1.12.1) / Osmotic adaptation</fullName>
    </submittedName>
</protein>
<comment type="similarity">
    <text evidence="8">Belongs to the binding-protein-dependent transport system permease family.</text>
</comment>
<dbReference type="PROSITE" id="PS50928">
    <property type="entry name" value="ABC_TM1"/>
    <property type="match status" value="1"/>
</dbReference>
<dbReference type="SUPFAM" id="SSF161098">
    <property type="entry name" value="MetI-like"/>
    <property type="match status" value="1"/>
</dbReference>
<feature type="transmembrane region" description="Helical" evidence="8">
    <location>
        <begin position="25"/>
        <end position="47"/>
    </location>
</feature>
<comment type="similarity">
    <text evidence="6">In the C-terminal section; belongs to the OsmX family.</text>
</comment>
<dbReference type="CDD" id="cd13610">
    <property type="entry name" value="PBP2_ChoS"/>
    <property type="match status" value="1"/>
</dbReference>
<feature type="transmembrane region" description="Helical" evidence="8">
    <location>
        <begin position="135"/>
        <end position="161"/>
    </location>
</feature>
<dbReference type="GO" id="GO:0022857">
    <property type="term" value="F:transmembrane transporter activity"/>
    <property type="evidence" value="ECO:0007669"/>
    <property type="project" value="InterPro"/>
</dbReference>
<dbReference type="InterPro" id="IPR007210">
    <property type="entry name" value="ABC_Gly_betaine_transp_sub-bd"/>
</dbReference>
<feature type="domain" description="ABC transmembrane type-1" evidence="9">
    <location>
        <begin position="21"/>
        <end position="200"/>
    </location>
</feature>
<sequence length="508" mass="55199">MSELINTISSSSHQGQIWQALSEHLLLSMEALLLSCLIAIPLGMLLAHSKRAGEVVFQITSIIQTIPSLALLGLLIPFVGIGTTPALIALTAYGIMPIYQNTYLALRNIDPNLEEAADAFGLSRWKKLSRLEFPIALPIILSGVSISLVMIIGTATLAAMIGAGGLGTYIMIGIQQNNNTYILIGAGLSAVLTLAMSGLLKFMASSKKHFRVTAAVLAIFAIGLGVSQAPKHFTPKQEEVVIAGKLGSEPDILINMYKDLIERDNPHVKVTLKNNFGGTSFLFNALKTGKIDIYPEFTGTVLQGLAKKKVATPHDPAKTYQLAKKLMAEEDQLTYLPAMNYQNGYDLAVTKAFAKKHNIKSLSDLAKVDASLTAAFDPDFANQQDGYLGLKKEYGLNFKVKTMEPALRYKAIASGKVAVVDGYTTDPQIKQYDLVALKDDKSFFPPYQGAPLLKNSFAQKHPGVVKSLNKLAGKITEAEMQEMNYKVTVKHESASKVARQYLKQHGLL</sequence>
<feature type="transmembrane region" description="Helical" evidence="8">
    <location>
        <begin position="212"/>
        <end position="229"/>
    </location>
</feature>
<dbReference type="Gene3D" id="3.40.190.10">
    <property type="entry name" value="Periplasmic binding protein-like II"/>
    <property type="match status" value="1"/>
</dbReference>
<dbReference type="SUPFAM" id="SSF53850">
    <property type="entry name" value="Periplasmic binding protein-like II"/>
    <property type="match status" value="1"/>
</dbReference>
<keyword evidence="5 8" id="KW-0472">Membrane</keyword>
<dbReference type="InterPro" id="IPR058089">
    <property type="entry name" value="EgtUBC_SBD"/>
</dbReference>
<accession>A0AAU9R1S2</accession>
<dbReference type="PANTHER" id="PTHR30177">
    <property type="entry name" value="GLYCINE BETAINE/L-PROLINE TRANSPORT SYSTEM PERMEASE PROTEIN PROW"/>
    <property type="match status" value="1"/>
</dbReference>
<dbReference type="Proteomes" id="UP001295440">
    <property type="component" value="Chromosome"/>
</dbReference>
<dbReference type="Gene3D" id="1.10.3720.10">
    <property type="entry name" value="MetI-like"/>
    <property type="match status" value="1"/>
</dbReference>
<name>A0AAU9R1S2_9LACO</name>
<evidence type="ECO:0000313" key="10">
    <source>
        <dbReference type="EMBL" id="CAH1706108.1"/>
    </source>
</evidence>
<dbReference type="Pfam" id="PF04069">
    <property type="entry name" value="OpuAC"/>
    <property type="match status" value="1"/>
</dbReference>
<proteinExistence type="inferred from homology"/>
<dbReference type="InterPro" id="IPR000515">
    <property type="entry name" value="MetI-like"/>
</dbReference>
<evidence type="ECO:0000256" key="7">
    <source>
        <dbReference type="ARBA" id="ARBA00035652"/>
    </source>
</evidence>
<dbReference type="Pfam" id="PF00528">
    <property type="entry name" value="BPD_transp_1"/>
    <property type="match status" value="1"/>
</dbReference>
<feature type="transmembrane region" description="Helical" evidence="8">
    <location>
        <begin position="181"/>
        <end position="200"/>
    </location>
</feature>
<dbReference type="FunFam" id="1.10.3720.10:FF:000001">
    <property type="entry name" value="Glycine betaine ABC transporter, permease"/>
    <property type="match status" value="1"/>
</dbReference>
<reference evidence="10" key="1">
    <citation type="submission" date="2022-02" db="EMBL/GenBank/DDBJ databases">
        <authorList>
            <person name="Deutsch MARIE S."/>
        </authorList>
    </citation>
    <scope>NUCLEOTIDE SEQUENCE</scope>
    <source>
        <strain evidence="10">CIRM-BIA865</strain>
    </source>
</reference>
<dbReference type="GO" id="GO:0031460">
    <property type="term" value="P:glycine betaine transport"/>
    <property type="evidence" value="ECO:0007669"/>
    <property type="project" value="TreeGrafter"/>
</dbReference>